<dbReference type="SUPFAM" id="SSF102114">
    <property type="entry name" value="Radical SAM enzymes"/>
    <property type="match status" value="1"/>
</dbReference>
<dbReference type="GO" id="GO:0140018">
    <property type="term" value="P:regulation of cytoplasmic translational fidelity"/>
    <property type="evidence" value="ECO:0007669"/>
    <property type="project" value="EnsemblFungi"/>
</dbReference>
<dbReference type="GeneID" id="13882736"/>
<dbReference type="PANTHER" id="PTHR11135">
    <property type="entry name" value="HISTONE ACETYLTRANSFERASE-RELATED"/>
    <property type="match status" value="1"/>
</dbReference>
<evidence type="ECO:0000256" key="2">
    <source>
        <dbReference type="ARBA" id="ARBA00005494"/>
    </source>
</evidence>
<keyword evidence="13 15" id="KW-0012">Acyltransferase</keyword>
<dbReference type="Proteomes" id="UP000005220">
    <property type="component" value="Chromosome 5"/>
</dbReference>
<evidence type="ECO:0000256" key="1">
    <source>
        <dbReference type="ARBA" id="ARBA00005043"/>
    </source>
</evidence>
<dbReference type="SFLD" id="SFLDS00029">
    <property type="entry name" value="Radical_SAM"/>
    <property type="match status" value="1"/>
</dbReference>
<dbReference type="GO" id="GO:0002926">
    <property type="term" value="P:tRNA wobble base 5-methoxycarbonylmethyl-2-thiouridinylation"/>
    <property type="evidence" value="ECO:0007669"/>
    <property type="project" value="EnsemblFungi"/>
</dbReference>
<dbReference type="Pfam" id="PF00583">
    <property type="entry name" value="Acetyltransf_1"/>
    <property type="match status" value="1"/>
</dbReference>
<keyword evidence="12 15" id="KW-0411">Iron-sulfur</keyword>
<dbReference type="InterPro" id="IPR016181">
    <property type="entry name" value="Acyl_CoA_acyltransferase"/>
</dbReference>
<keyword evidence="6 15" id="KW-0808">Transferase</keyword>
<dbReference type="eggNOG" id="KOG2535">
    <property type="taxonomic scope" value="Eukaryota"/>
</dbReference>
<sequence>MGRRGKGPKTNNQKLAPEKERFIQCCGDVTLELTNSLTSSKEINLNGLITKFSKKYKLKQQPRLTDIINSIPDQYKKYLLPKLKAKPVRTASGIAVVAVMCKPHRCPHIAYTGNICVYCPGGPDSDFEYSTQSYTGYEPTSMRAIRARYDPYEQARGRVEQLKQLGHSIDKVEYVVMGGTFMSLPIDYREDFITKLHNALSGFNGNDLDEAIKYSQQSLTKCVGITIETRPDYCTETHLDDMLRYGCTRLEIGVQSLYEDVARDTNRGHTVKSVCETFAIAKDAGYKVVSHMMPDLPNVGMERDIEQFKEYFENPGFRTDGLKIYPTLVIRGTGLYELWKTGRYKSYNANALVDLVARIMALVPPWTRIYRVQRDIPMPLVTSGVDNGNLRELALARMKDLGTKCRDIRTREVGIQEVHHKVSPDQVELIRRDYYANGGWETFLSYEDPKKDILVGLLRLRKASKKYTYRKEFTSQRTSIVRELHVYGSVVPLHSRDPRKFQHQGFGTLLMEEAERIAREEHGSEKISVISGVGVRNYYARLGYELDGPYMSKHI</sequence>
<name>H2AV36_KAZAF</name>
<keyword evidence="7 15" id="KW-0949">S-adenosyl-L-methionine</keyword>
<reference evidence="19 20" key="1">
    <citation type="journal article" date="2011" name="Proc. Natl. Acad. Sci. U.S.A.">
        <title>Evolutionary erosion of yeast sex chromosomes by mating-type switching accidents.</title>
        <authorList>
            <person name="Gordon J.L."/>
            <person name="Armisen D."/>
            <person name="Proux-Wera E."/>
            <person name="Oheigeartaigh S.S."/>
            <person name="Byrne K.P."/>
            <person name="Wolfe K.H."/>
        </authorList>
    </citation>
    <scope>NUCLEOTIDE SEQUENCE [LARGE SCALE GENOMIC DNA]</scope>
    <source>
        <strain evidence="20">ATCC 22294 / BCRC 22015 / CBS 2517 / CECT 1963 / NBRC 1671 / NRRL Y-8276</strain>
    </source>
</reference>
<keyword evidence="9 15" id="KW-0479">Metal-binding</keyword>
<dbReference type="STRING" id="1071382.H2AV36"/>
<evidence type="ECO:0000256" key="12">
    <source>
        <dbReference type="ARBA" id="ARBA00023014"/>
    </source>
</evidence>
<keyword evidence="11 16" id="KW-0408">Iron</keyword>
<dbReference type="Pfam" id="PF23613">
    <property type="entry name" value="ELP3_N"/>
    <property type="match status" value="1"/>
</dbReference>
<dbReference type="GO" id="GO:0005737">
    <property type="term" value="C:cytoplasm"/>
    <property type="evidence" value="ECO:0007669"/>
    <property type="project" value="EnsemblFungi"/>
</dbReference>
<evidence type="ECO:0000256" key="11">
    <source>
        <dbReference type="ARBA" id="ARBA00023004"/>
    </source>
</evidence>
<evidence type="ECO:0000256" key="7">
    <source>
        <dbReference type="ARBA" id="ARBA00022691"/>
    </source>
</evidence>
<dbReference type="SMART" id="SM00729">
    <property type="entry name" value="Elp3"/>
    <property type="match status" value="1"/>
</dbReference>
<dbReference type="Pfam" id="PF04055">
    <property type="entry name" value="Radical_SAM"/>
    <property type="match status" value="1"/>
</dbReference>
<dbReference type="SFLD" id="SFLDG01086">
    <property type="entry name" value="elongater_protein-like"/>
    <property type="match status" value="1"/>
</dbReference>
<comment type="function">
    <text evidence="15">Catalytic tRNA acetyltransferase subunit of the elongator complex, which is required for multiple tRNA modifications, including mcm5U (5-methoxycarbonylmethyl uridine), mcm5s2U (5-methoxycarbonylmethyl-2-thiouridine), and ncm5U (5-carbamoylmethyl uridine). In the elongator complex, acts as a tRNA uridine(34) acetyltransferase by mediating formation of carboxymethyluridine in the wobble base at position 34 in tRNAs.</text>
</comment>
<dbReference type="Gene3D" id="3.40.630.30">
    <property type="match status" value="1"/>
</dbReference>
<dbReference type="GO" id="GO:0051539">
    <property type="term" value="F:4 iron, 4 sulfur cluster binding"/>
    <property type="evidence" value="ECO:0007669"/>
    <property type="project" value="UniProtKB-KW"/>
</dbReference>
<protein>
    <recommendedName>
        <fullName evidence="3 15">Elongator complex protein 3</fullName>
        <ecNumber evidence="15">2.3.1.-</ecNumber>
    </recommendedName>
</protein>
<dbReference type="InterPro" id="IPR039661">
    <property type="entry name" value="ELP3"/>
</dbReference>
<dbReference type="GO" id="GO:0106261">
    <property type="term" value="F:tRNA uridine(34) acetyltransferase activity"/>
    <property type="evidence" value="ECO:0007669"/>
    <property type="project" value="UniProtKB-EC"/>
</dbReference>
<evidence type="ECO:0000313" key="19">
    <source>
        <dbReference type="EMBL" id="CCF58236.1"/>
    </source>
</evidence>
<comment type="cofactor">
    <cofactor evidence="15 16">
        <name>[4Fe-4S] cluster</name>
        <dbReference type="ChEBI" id="CHEBI:49883"/>
    </cofactor>
    <text evidence="15 16">Binds 1 [4Fe-4S] cluster. The cluster is coordinated with 3 cysteines and an exchangeable S-adenosyl-L-methionine.</text>
</comment>
<evidence type="ECO:0000313" key="20">
    <source>
        <dbReference type="Proteomes" id="UP000005220"/>
    </source>
</evidence>
<evidence type="ECO:0000256" key="13">
    <source>
        <dbReference type="ARBA" id="ARBA00023315"/>
    </source>
</evidence>
<evidence type="ECO:0000256" key="5">
    <source>
        <dbReference type="ARBA" id="ARBA00022555"/>
    </source>
</evidence>
<dbReference type="InterPro" id="IPR006638">
    <property type="entry name" value="Elp3/MiaA/NifB-like_rSAM"/>
</dbReference>
<evidence type="ECO:0000256" key="16">
    <source>
        <dbReference type="PIRSR" id="PIRSR005669-1"/>
    </source>
</evidence>
<keyword evidence="8 15" id="KW-0819">tRNA processing</keyword>
<keyword evidence="10" id="KW-0694">RNA-binding</keyword>
<keyword evidence="20" id="KW-1185">Reference proteome</keyword>
<dbReference type="PROSITE" id="PS51186">
    <property type="entry name" value="GNAT"/>
    <property type="match status" value="1"/>
</dbReference>
<evidence type="ECO:0000259" key="17">
    <source>
        <dbReference type="PROSITE" id="PS51186"/>
    </source>
</evidence>
<feature type="domain" description="Radical SAM core" evidence="18">
    <location>
        <begin position="89"/>
        <end position="379"/>
    </location>
</feature>
<evidence type="ECO:0000256" key="15">
    <source>
        <dbReference type="PIRNR" id="PIRNR005669"/>
    </source>
</evidence>
<dbReference type="GO" id="GO:0046872">
    <property type="term" value="F:metal ion binding"/>
    <property type="evidence" value="ECO:0007669"/>
    <property type="project" value="UniProtKB-KW"/>
</dbReference>
<dbReference type="InterPro" id="IPR056591">
    <property type="entry name" value="ELP3-like_N"/>
</dbReference>
<dbReference type="PANTHER" id="PTHR11135:SF0">
    <property type="entry name" value="ELONGATOR COMPLEX PROTEIN 3"/>
    <property type="match status" value="1"/>
</dbReference>
<dbReference type="KEGG" id="kaf:KAFR_0E00820"/>
<evidence type="ECO:0000259" key="18">
    <source>
        <dbReference type="PROSITE" id="PS51918"/>
    </source>
</evidence>
<evidence type="ECO:0000256" key="9">
    <source>
        <dbReference type="ARBA" id="ARBA00022723"/>
    </source>
</evidence>
<evidence type="ECO:0000256" key="14">
    <source>
        <dbReference type="ARBA" id="ARBA00047372"/>
    </source>
</evidence>
<dbReference type="GO" id="GO:0000049">
    <property type="term" value="F:tRNA binding"/>
    <property type="evidence" value="ECO:0007669"/>
    <property type="project" value="UniProtKB-KW"/>
</dbReference>
<comment type="catalytic activity">
    <reaction evidence="14">
        <text>uridine(34) in tRNA + acetyl-CoA + S-adenosyl-L-methionine + H2O = 5-(carboxymethyl)uridine(34) in tRNA + 5'-deoxyadenosine + L-methionine + CoA + 2 H(+)</text>
        <dbReference type="Rhea" id="RHEA:61020"/>
        <dbReference type="Rhea" id="RHEA-COMP:10407"/>
        <dbReference type="Rhea" id="RHEA-COMP:11727"/>
        <dbReference type="ChEBI" id="CHEBI:15377"/>
        <dbReference type="ChEBI" id="CHEBI:15378"/>
        <dbReference type="ChEBI" id="CHEBI:17319"/>
        <dbReference type="ChEBI" id="CHEBI:57287"/>
        <dbReference type="ChEBI" id="CHEBI:57288"/>
        <dbReference type="ChEBI" id="CHEBI:57844"/>
        <dbReference type="ChEBI" id="CHEBI:59789"/>
        <dbReference type="ChEBI" id="CHEBI:65315"/>
        <dbReference type="ChEBI" id="CHEBI:74882"/>
        <dbReference type="EC" id="2.3.1.311"/>
    </reaction>
    <physiologicalReaction direction="left-to-right" evidence="14">
        <dbReference type="Rhea" id="RHEA:61021"/>
    </physiologicalReaction>
</comment>
<comment type="pathway">
    <text evidence="1">tRNA modification; 5-methoxycarbonylmethyl-2-thiouridine-tRNA biosynthesis.</text>
</comment>
<evidence type="ECO:0000256" key="3">
    <source>
        <dbReference type="ARBA" id="ARBA00020266"/>
    </source>
</evidence>
<dbReference type="SUPFAM" id="SSF55729">
    <property type="entry name" value="Acyl-CoA N-acyltransferases (Nat)"/>
    <property type="match status" value="1"/>
</dbReference>
<dbReference type="AlphaFoldDB" id="H2AV36"/>
<dbReference type="GO" id="GO:0033588">
    <property type="term" value="C:elongator holoenzyme complex"/>
    <property type="evidence" value="ECO:0007669"/>
    <property type="project" value="EnsemblFungi"/>
</dbReference>
<dbReference type="InParanoid" id="H2AV36"/>
<dbReference type="UniPathway" id="UPA00988"/>
<dbReference type="PROSITE" id="PS51918">
    <property type="entry name" value="RADICAL_SAM"/>
    <property type="match status" value="1"/>
</dbReference>
<dbReference type="CDD" id="cd01335">
    <property type="entry name" value="Radical_SAM"/>
    <property type="match status" value="1"/>
</dbReference>
<dbReference type="InterPro" id="IPR058240">
    <property type="entry name" value="rSAM_sf"/>
</dbReference>
<accession>H2AV36</accession>
<dbReference type="HOGENOM" id="CLU_025983_2_1_1"/>
<feature type="binding site" evidence="16">
    <location>
        <position position="119"/>
    </location>
    <ligand>
        <name>[4Fe-4S] cluster</name>
        <dbReference type="ChEBI" id="CHEBI:49883"/>
        <note>4Fe-4S-S-AdoMet</note>
    </ligand>
</feature>
<keyword evidence="4" id="KW-0004">4Fe-4S</keyword>
<feature type="domain" description="N-acetyltransferase" evidence="17">
    <location>
        <begin position="403"/>
        <end position="555"/>
    </location>
</feature>
<dbReference type="NCBIfam" id="TIGR01211">
    <property type="entry name" value="ELP3"/>
    <property type="match status" value="1"/>
</dbReference>
<proteinExistence type="inferred from homology"/>
<gene>
    <name evidence="19" type="primary">KAFR0E00820</name>
    <name evidence="19" type="ORF">KAFR_0E00820</name>
</gene>
<dbReference type="InterPro" id="IPR000182">
    <property type="entry name" value="GNAT_dom"/>
</dbReference>
<dbReference type="InterPro" id="IPR034687">
    <property type="entry name" value="ELP3-like"/>
</dbReference>
<feature type="binding site" evidence="16">
    <location>
        <position position="106"/>
    </location>
    <ligand>
        <name>[4Fe-4S] cluster</name>
        <dbReference type="ChEBI" id="CHEBI:49883"/>
        <note>4Fe-4S-S-AdoMet</note>
    </ligand>
</feature>
<evidence type="ECO:0000256" key="4">
    <source>
        <dbReference type="ARBA" id="ARBA00022485"/>
    </source>
</evidence>
<evidence type="ECO:0000256" key="10">
    <source>
        <dbReference type="ARBA" id="ARBA00022884"/>
    </source>
</evidence>
<evidence type="ECO:0000256" key="8">
    <source>
        <dbReference type="ARBA" id="ARBA00022694"/>
    </source>
</evidence>
<dbReference type="SFLD" id="SFLDF00344">
    <property type="entry name" value="ELP3-like"/>
    <property type="match status" value="1"/>
</dbReference>
<dbReference type="OrthoDB" id="10265243at2759"/>
<feature type="binding site" evidence="16">
    <location>
        <position position="116"/>
    </location>
    <ligand>
        <name>[4Fe-4S] cluster</name>
        <dbReference type="ChEBI" id="CHEBI:49883"/>
        <note>4Fe-4S-S-AdoMet</note>
    </ligand>
</feature>
<dbReference type="EC" id="2.3.1.-" evidence="15"/>
<dbReference type="InterPro" id="IPR032432">
    <property type="entry name" value="Radical_SAM_C"/>
</dbReference>
<dbReference type="PIRSF" id="PIRSF005669">
    <property type="entry name" value="Hist_AcTrfase_ELP3"/>
    <property type="match status" value="1"/>
</dbReference>
<comment type="similarity">
    <text evidence="2 15">Belongs to the ELP3 family.</text>
</comment>
<organism evidence="19 20">
    <name type="scientific">Kazachstania africana (strain ATCC 22294 / BCRC 22015 / CBS 2517 / CECT 1963 / NBRC 1671 / NRRL Y-8276)</name>
    <name type="common">Yeast</name>
    <name type="synonym">Kluyveromyces africanus</name>
    <dbReference type="NCBI Taxonomy" id="1071382"/>
    <lineage>
        <taxon>Eukaryota</taxon>
        <taxon>Fungi</taxon>
        <taxon>Dikarya</taxon>
        <taxon>Ascomycota</taxon>
        <taxon>Saccharomycotina</taxon>
        <taxon>Saccharomycetes</taxon>
        <taxon>Saccharomycetales</taxon>
        <taxon>Saccharomycetaceae</taxon>
        <taxon>Kazachstania</taxon>
    </lineage>
</organism>
<evidence type="ECO:0000256" key="6">
    <source>
        <dbReference type="ARBA" id="ARBA00022679"/>
    </source>
</evidence>
<dbReference type="RefSeq" id="XP_003957371.1">
    <property type="nucleotide sequence ID" value="XM_003957322.1"/>
</dbReference>
<dbReference type="InterPro" id="IPR007197">
    <property type="entry name" value="rSAM"/>
</dbReference>
<keyword evidence="5 15" id="KW-0820">tRNA-binding</keyword>
<dbReference type="FunFam" id="3.40.630.30:FF:000003">
    <property type="entry name" value="Elongator complex protein 3"/>
    <property type="match status" value="1"/>
</dbReference>
<dbReference type="FunCoup" id="H2AV36">
    <property type="interactions" value="1127"/>
</dbReference>
<dbReference type="GO" id="GO:0005634">
    <property type="term" value="C:nucleus"/>
    <property type="evidence" value="ECO:0007669"/>
    <property type="project" value="EnsemblFungi"/>
</dbReference>
<dbReference type="EMBL" id="HE650825">
    <property type="protein sequence ID" value="CCF58236.1"/>
    <property type="molecule type" value="Genomic_DNA"/>
</dbReference>
<dbReference type="Pfam" id="PF16199">
    <property type="entry name" value="Radical_SAM_C"/>
    <property type="match status" value="1"/>
</dbReference>